<keyword evidence="2" id="KW-0697">Rotamase</keyword>
<dbReference type="Proteomes" id="UP000268084">
    <property type="component" value="Chromosome"/>
</dbReference>
<evidence type="ECO:0000256" key="3">
    <source>
        <dbReference type="SAM" id="MobiDB-lite"/>
    </source>
</evidence>
<accession>A0A3G8ZQK7</accession>
<feature type="region of interest" description="Disordered" evidence="3">
    <location>
        <begin position="48"/>
        <end position="70"/>
    </location>
</feature>
<dbReference type="PANTHER" id="PTHR45625">
    <property type="entry name" value="PEPTIDYL-PROLYL CIS-TRANS ISOMERASE-RELATED"/>
    <property type="match status" value="1"/>
</dbReference>
<keyword evidence="2 5" id="KW-0413">Isomerase</keyword>
<dbReference type="OrthoDB" id="5507614at2"/>
<dbReference type="SUPFAM" id="SSF50891">
    <property type="entry name" value="Cyclophilin-like"/>
    <property type="match status" value="1"/>
</dbReference>
<feature type="compositionally biased region" description="Low complexity" evidence="3">
    <location>
        <begin position="52"/>
        <end position="70"/>
    </location>
</feature>
<evidence type="ECO:0000313" key="5">
    <source>
        <dbReference type="EMBL" id="AZI59540.1"/>
    </source>
</evidence>
<reference evidence="5 6" key="2">
    <citation type="submission" date="2018-12" db="EMBL/GenBank/DDBJ databases">
        <title>Nakamurella antarcticus sp. nov., isolated from Antarctica South Shetland Islands soil.</title>
        <authorList>
            <person name="Peng F."/>
        </authorList>
    </citation>
    <scope>NUCLEOTIDE SEQUENCE [LARGE SCALE GENOMIC DNA]</scope>
    <source>
        <strain evidence="5 6">S14-144</strain>
    </source>
</reference>
<protein>
    <recommendedName>
        <fullName evidence="2">Peptidyl-prolyl cis-trans isomerase</fullName>
        <shortName evidence="2">PPIase</shortName>
        <ecNumber evidence="2">5.2.1.8</ecNumber>
    </recommendedName>
</protein>
<proteinExistence type="inferred from homology"/>
<feature type="region of interest" description="Disordered" evidence="3">
    <location>
        <begin position="1"/>
        <end position="33"/>
    </location>
</feature>
<feature type="domain" description="PPIase cyclophilin-type" evidence="4">
    <location>
        <begin position="79"/>
        <end position="219"/>
    </location>
</feature>
<organism evidence="5 6">
    <name type="scientific">Nakamurella antarctica</name>
    <dbReference type="NCBI Taxonomy" id="1902245"/>
    <lineage>
        <taxon>Bacteria</taxon>
        <taxon>Bacillati</taxon>
        <taxon>Actinomycetota</taxon>
        <taxon>Actinomycetes</taxon>
        <taxon>Nakamurellales</taxon>
        <taxon>Nakamurellaceae</taxon>
        <taxon>Nakamurella</taxon>
    </lineage>
</organism>
<comment type="catalytic activity">
    <reaction evidence="2">
        <text>[protein]-peptidylproline (omega=180) = [protein]-peptidylproline (omega=0)</text>
        <dbReference type="Rhea" id="RHEA:16237"/>
        <dbReference type="Rhea" id="RHEA-COMP:10747"/>
        <dbReference type="Rhea" id="RHEA-COMP:10748"/>
        <dbReference type="ChEBI" id="CHEBI:83833"/>
        <dbReference type="ChEBI" id="CHEBI:83834"/>
        <dbReference type="EC" id="5.2.1.8"/>
    </reaction>
</comment>
<dbReference type="EMBL" id="CP034170">
    <property type="protein sequence ID" value="AZI59540.1"/>
    <property type="molecule type" value="Genomic_DNA"/>
</dbReference>
<dbReference type="PROSITE" id="PS50072">
    <property type="entry name" value="CSA_PPIASE_2"/>
    <property type="match status" value="1"/>
</dbReference>
<dbReference type="GO" id="GO:0003755">
    <property type="term" value="F:peptidyl-prolyl cis-trans isomerase activity"/>
    <property type="evidence" value="ECO:0007669"/>
    <property type="project" value="UniProtKB-UniRule"/>
</dbReference>
<dbReference type="Gene3D" id="2.40.100.10">
    <property type="entry name" value="Cyclophilin-like"/>
    <property type="match status" value="1"/>
</dbReference>
<dbReference type="InterPro" id="IPR044666">
    <property type="entry name" value="Cyclophilin_A-like"/>
</dbReference>
<dbReference type="InterPro" id="IPR002130">
    <property type="entry name" value="Cyclophilin-type_PPIase_dom"/>
</dbReference>
<comment type="function">
    <text evidence="1 2">PPIases accelerate the folding of proteins. It catalyzes the cis-trans isomerization of proline imidic peptide bonds in oligopeptides.</text>
</comment>
<evidence type="ECO:0000256" key="1">
    <source>
        <dbReference type="ARBA" id="ARBA00002388"/>
    </source>
</evidence>
<dbReference type="CDD" id="cd00317">
    <property type="entry name" value="cyclophilin"/>
    <property type="match status" value="1"/>
</dbReference>
<dbReference type="AlphaFoldDB" id="A0A3G8ZQK7"/>
<dbReference type="Pfam" id="PF00160">
    <property type="entry name" value="Pro_isomerase"/>
    <property type="match status" value="1"/>
</dbReference>
<dbReference type="PANTHER" id="PTHR45625:SF3">
    <property type="entry name" value="PEPTIDYL-PROLYL CIS-TRANS ISOMERASE B-RELATED"/>
    <property type="match status" value="1"/>
</dbReference>
<comment type="similarity">
    <text evidence="2">Belongs to the cyclophilin-type PPIase family.</text>
</comment>
<dbReference type="EC" id="5.2.1.8" evidence="2"/>
<evidence type="ECO:0000313" key="6">
    <source>
        <dbReference type="Proteomes" id="UP000268084"/>
    </source>
</evidence>
<keyword evidence="6" id="KW-1185">Reference proteome</keyword>
<sequence length="220" mass="21388">MSGCSSDGGKAAVASAPSPASSASPSSADAAVSTPAAASGGAAACTYTPAGPTAKSNNPPPATAATSGSPVATMTIGQGTIALTLKPATAPCTVNSFTSLASQKYFDGTKCHRLTASPSLSVLQCGDPTATGTGGPGYEFADELAGTETYPRGTLAMANAEPGTNGSQFFLVYADSTLPPSYTVFGTITSGLEILDGIAAKGISGIAPTDPVDIASIVVQ</sequence>
<evidence type="ECO:0000256" key="2">
    <source>
        <dbReference type="RuleBase" id="RU363019"/>
    </source>
</evidence>
<dbReference type="InterPro" id="IPR029000">
    <property type="entry name" value="Cyclophilin-like_dom_sf"/>
</dbReference>
<gene>
    <name evidence="5" type="ORF">EH165_10035</name>
</gene>
<feature type="compositionally biased region" description="Low complexity" evidence="3">
    <location>
        <begin position="11"/>
        <end position="33"/>
    </location>
</feature>
<evidence type="ECO:0000259" key="4">
    <source>
        <dbReference type="PROSITE" id="PS50072"/>
    </source>
</evidence>
<name>A0A3G8ZQK7_9ACTN</name>
<dbReference type="PRINTS" id="PR00153">
    <property type="entry name" value="CSAPPISMRASE"/>
</dbReference>
<reference evidence="5 6" key="1">
    <citation type="submission" date="2018-11" db="EMBL/GenBank/DDBJ databases">
        <authorList>
            <person name="Da X."/>
        </authorList>
    </citation>
    <scope>NUCLEOTIDE SEQUENCE [LARGE SCALE GENOMIC DNA]</scope>
    <source>
        <strain evidence="5 6">S14-144</strain>
    </source>
</reference>
<dbReference type="KEGG" id="nak:EH165_10035"/>